<evidence type="ECO:0000313" key="5">
    <source>
        <dbReference type="EMBL" id="KJH52837.1"/>
    </source>
</evidence>
<reference evidence="6" key="2">
    <citation type="journal article" date="2016" name="Sci. Rep.">
        <title>Dictyocaulus viviparus genome, variome and transcriptome elucidate lungworm biology and support future intervention.</title>
        <authorList>
            <person name="McNulty S.N."/>
            <person name="Strube C."/>
            <person name="Rosa B.A."/>
            <person name="Martin J.C."/>
            <person name="Tyagi R."/>
            <person name="Choi Y.J."/>
            <person name="Wang Q."/>
            <person name="Hallsworth Pepin K."/>
            <person name="Zhang X."/>
            <person name="Ozersky P."/>
            <person name="Wilson R.K."/>
            <person name="Sternberg P.W."/>
            <person name="Gasser R.B."/>
            <person name="Mitreva M."/>
        </authorList>
    </citation>
    <scope>NUCLEOTIDE SEQUENCE [LARGE SCALE GENOMIC DNA]</scope>
    <source>
        <strain evidence="6">HannoverDv2000</strain>
    </source>
</reference>
<dbReference type="PANTHER" id="PTHR12354">
    <property type="entry name" value="INTERFERON-RELATED DEVELOPMENTAL REGULATOR"/>
    <property type="match status" value="1"/>
</dbReference>
<dbReference type="Pfam" id="PF05004">
    <property type="entry name" value="IFRD"/>
    <property type="match status" value="1"/>
</dbReference>
<dbReference type="OrthoDB" id="686784at2759"/>
<keyword evidence="6" id="KW-1185">Reference proteome</keyword>
<sequence>MGKGRNKNKEKESYTGCTRKGRVREESDSEESISSHITFDDDMGSVLGDVTEDIDSPDFLNVLAEHIENASHKKHFLEFSSISIRLAALRHLQIVLCSQCIPDLVSKWKLTLIDIIVKNLKRGDEEVAISALLLALVSLQIGEDISPEMEDPLAILRTIITDQSKSEQVRSLCALSIAISCHIASINEESISACIKVLRSAWASTKLNAQETKLFTSSLAGWTLLLQDADVVVQNIAFNEFSKLTSFLEADQLDIRIATGEALAFLYEIGSINRPGFRLSNHQQIVELLSSLCSDSSKGKTKKNKRVQRFTFRQIYSTIVDRNTPSMTIKFNRESLVLDSCYSKLLYDVFCEMAAHDAASKHRNRIRGKQRDKRNVVI</sequence>
<gene>
    <name evidence="5" type="ORF">DICVIV_01044</name>
</gene>
<name>A0A0D8Y9G6_DICVI</name>
<proteinExistence type="inferred from homology"/>
<dbReference type="Proteomes" id="UP000053766">
    <property type="component" value="Unassembled WGS sequence"/>
</dbReference>
<feature type="region of interest" description="Disordered" evidence="2">
    <location>
        <begin position="1"/>
        <end position="34"/>
    </location>
</feature>
<dbReference type="InterPro" id="IPR007701">
    <property type="entry name" value="Interferon-rel_develop_reg_N"/>
</dbReference>
<reference evidence="5 6" key="1">
    <citation type="submission" date="2013-11" db="EMBL/GenBank/DDBJ databases">
        <title>Draft genome of the bovine lungworm Dictyocaulus viviparus.</title>
        <authorList>
            <person name="Mitreva M."/>
        </authorList>
    </citation>
    <scope>NUCLEOTIDE SEQUENCE [LARGE SCALE GENOMIC DNA]</scope>
    <source>
        <strain evidence="5 6">HannoverDv2000</strain>
    </source>
</reference>
<organism evidence="5 6">
    <name type="scientific">Dictyocaulus viviparus</name>
    <name type="common">Bovine lungworm</name>
    <dbReference type="NCBI Taxonomy" id="29172"/>
    <lineage>
        <taxon>Eukaryota</taxon>
        <taxon>Metazoa</taxon>
        <taxon>Ecdysozoa</taxon>
        <taxon>Nematoda</taxon>
        <taxon>Chromadorea</taxon>
        <taxon>Rhabditida</taxon>
        <taxon>Rhabditina</taxon>
        <taxon>Rhabditomorpha</taxon>
        <taxon>Strongyloidea</taxon>
        <taxon>Metastrongylidae</taxon>
        <taxon>Dictyocaulus</taxon>
    </lineage>
</organism>
<feature type="domain" description="Interferon-related developmental regulator C-terminal" evidence="3">
    <location>
        <begin position="355"/>
        <end position="375"/>
    </location>
</feature>
<dbReference type="Pfam" id="PF04836">
    <property type="entry name" value="IFRD_C"/>
    <property type="match status" value="1"/>
</dbReference>
<dbReference type="STRING" id="29172.A0A0D8Y9G6"/>
<evidence type="ECO:0000259" key="4">
    <source>
        <dbReference type="Pfam" id="PF05004"/>
    </source>
</evidence>
<dbReference type="InterPro" id="IPR006921">
    <property type="entry name" value="Interferon-rel_develop_reg_C"/>
</dbReference>
<evidence type="ECO:0000256" key="2">
    <source>
        <dbReference type="SAM" id="MobiDB-lite"/>
    </source>
</evidence>
<accession>A0A0D8Y9G6</accession>
<evidence type="ECO:0000259" key="3">
    <source>
        <dbReference type="Pfam" id="PF04836"/>
    </source>
</evidence>
<protein>
    <recommendedName>
        <fullName evidence="7">Interferon-related developmental regulator N-terminal domain-containing protein</fullName>
    </recommendedName>
</protein>
<dbReference type="PANTHER" id="PTHR12354:SF1">
    <property type="entry name" value="INTERFERON-RELATED DEVELOPMENTAL REGULATOR 1"/>
    <property type="match status" value="1"/>
</dbReference>
<evidence type="ECO:0000256" key="1">
    <source>
        <dbReference type="ARBA" id="ARBA00008828"/>
    </source>
</evidence>
<dbReference type="SUPFAM" id="SSF48371">
    <property type="entry name" value="ARM repeat"/>
    <property type="match status" value="1"/>
</dbReference>
<dbReference type="AlphaFoldDB" id="A0A0D8Y9G6"/>
<dbReference type="InterPro" id="IPR016024">
    <property type="entry name" value="ARM-type_fold"/>
</dbReference>
<dbReference type="InterPro" id="IPR039777">
    <property type="entry name" value="IFRD"/>
</dbReference>
<evidence type="ECO:0000313" key="6">
    <source>
        <dbReference type="Proteomes" id="UP000053766"/>
    </source>
</evidence>
<feature type="domain" description="Interferon-related developmental regulator N-terminal" evidence="4">
    <location>
        <begin position="35"/>
        <end position="319"/>
    </location>
</feature>
<evidence type="ECO:0008006" key="7">
    <source>
        <dbReference type="Google" id="ProtNLM"/>
    </source>
</evidence>
<dbReference type="EMBL" id="KN716159">
    <property type="protein sequence ID" value="KJH52837.1"/>
    <property type="molecule type" value="Genomic_DNA"/>
</dbReference>
<comment type="similarity">
    <text evidence="1">Belongs to the IFRD family.</text>
</comment>